<dbReference type="SUPFAM" id="SSF52058">
    <property type="entry name" value="L domain-like"/>
    <property type="match status" value="1"/>
</dbReference>
<feature type="transmembrane region" description="Helical" evidence="5">
    <location>
        <begin position="20"/>
        <end position="37"/>
    </location>
</feature>
<name>A0AAD8MRC9_9APIA</name>
<evidence type="ECO:0000256" key="3">
    <source>
        <dbReference type="ARBA" id="ARBA00022737"/>
    </source>
</evidence>
<dbReference type="FunFam" id="3.80.10.10:FF:000348">
    <property type="entry name" value="Polygalacturonase inhibitor 1"/>
    <property type="match status" value="1"/>
</dbReference>
<evidence type="ECO:0000256" key="1">
    <source>
        <dbReference type="ARBA" id="ARBA00004196"/>
    </source>
</evidence>
<dbReference type="InterPro" id="IPR032675">
    <property type="entry name" value="LRR_dom_sf"/>
</dbReference>
<evidence type="ECO:0000256" key="4">
    <source>
        <dbReference type="ARBA" id="ARBA00038043"/>
    </source>
</evidence>
<comment type="caution">
    <text evidence="7">The sequence shown here is derived from an EMBL/GenBank/DDBJ whole genome shotgun (WGS) entry which is preliminary data.</text>
</comment>
<evidence type="ECO:0000256" key="2">
    <source>
        <dbReference type="ARBA" id="ARBA00022614"/>
    </source>
</evidence>
<reference evidence="7" key="1">
    <citation type="submission" date="2023-02" db="EMBL/GenBank/DDBJ databases">
        <title>Genome of toxic invasive species Heracleum sosnowskyi carries increased number of genes despite the absence of recent whole-genome duplications.</title>
        <authorList>
            <person name="Schelkunov M."/>
            <person name="Shtratnikova V."/>
            <person name="Makarenko M."/>
            <person name="Klepikova A."/>
            <person name="Omelchenko D."/>
            <person name="Novikova G."/>
            <person name="Obukhova E."/>
            <person name="Bogdanov V."/>
            <person name="Penin A."/>
            <person name="Logacheva M."/>
        </authorList>
    </citation>
    <scope>NUCLEOTIDE SEQUENCE</scope>
    <source>
        <strain evidence="7">Hsosn_3</strain>
        <tissue evidence="7">Leaf</tissue>
    </source>
</reference>
<dbReference type="Pfam" id="PF13855">
    <property type="entry name" value="LRR_8"/>
    <property type="match status" value="1"/>
</dbReference>
<protein>
    <submittedName>
        <fullName evidence="7">Polygalacturonase-inhibiting protein</fullName>
    </submittedName>
</protein>
<feature type="domain" description="Leucine-rich repeat-containing N-terminal plant-type" evidence="6">
    <location>
        <begin position="43"/>
        <end position="80"/>
    </location>
</feature>
<dbReference type="Proteomes" id="UP001237642">
    <property type="component" value="Unassembled WGS sequence"/>
</dbReference>
<dbReference type="AlphaFoldDB" id="A0AAD8MRC9"/>
<keyword evidence="5" id="KW-0812">Transmembrane</keyword>
<gene>
    <name evidence="7" type="ORF">POM88_014848</name>
</gene>
<dbReference type="InterPro" id="IPR013210">
    <property type="entry name" value="LRR_N_plant-typ"/>
</dbReference>
<keyword evidence="5" id="KW-1133">Transmembrane helix</keyword>
<evidence type="ECO:0000313" key="8">
    <source>
        <dbReference type="Proteomes" id="UP001237642"/>
    </source>
</evidence>
<evidence type="ECO:0000256" key="5">
    <source>
        <dbReference type="SAM" id="Phobius"/>
    </source>
</evidence>
<sequence>MILIQGNQLSNYNNMKTNSLFFTIFLFYFLSLSFPSYSEKCNPQDKKVLFKIKQDLGNPYHLASWTPDTDCCDWYVVECDPKTNRINALTVFQANISGQIPASVGDLPYLETLLFRHITNLTGQIPSAIAKLTRLKTVRLSWTNLTGPVPSFFSKLKTLTYLDLSFNQLSGSIPPSLSLLPNLLDLHLDRNRLTGTIPESFGAFAGSSPPNLFLSHNQLTGSVPKSLGNMKFTTIDLSRNRLTGDISFLFGKSKALESADFSRNLFEFDVTKLQFPNSLTVLDWNHNKLKGNLPVALTTLANLQLFNVSYNRLCGQIPVGGKLQSFTYAEYFHNRCLCGAPLPAC</sequence>
<comment type="similarity">
    <text evidence="4">Belongs to the polygalacturonase-inhibiting protein family.</text>
</comment>
<keyword evidence="3" id="KW-0677">Repeat</keyword>
<dbReference type="Pfam" id="PF00560">
    <property type="entry name" value="LRR_1"/>
    <property type="match status" value="2"/>
</dbReference>
<dbReference type="PRINTS" id="PR00019">
    <property type="entry name" value="LEURICHRPT"/>
</dbReference>
<comment type="subcellular location">
    <subcellularLocation>
        <location evidence="1">Cell envelope</location>
    </subcellularLocation>
</comment>
<dbReference type="PANTHER" id="PTHR48059:SF4">
    <property type="entry name" value="POLYGALACTURONASE INHIBITOR 1-RELATED"/>
    <property type="match status" value="1"/>
</dbReference>
<keyword evidence="5" id="KW-0472">Membrane</keyword>
<organism evidence="7 8">
    <name type="scientific">Heracleum sosnowskyi</name>
    <dbReference type="NCBI Taxonomy" id="360622"/>
    <lineage>
        <taxon>Eukaryota</taxon>
        <taxon>Viridiplantae</taxon>
        <taxon>Streptophyta</taxon>
        <taxon>Embryophyta</taxon>
        <taxon>Tracheophyta</taxon>
        <taxon>Spermatophyta</taxon>
        <taxon>Magnoliopsida</taxon>
        <taxon>eudicotyledons</taxon>
        <taxon>Gunneridae</taxon>
        <taxon>Pentapetalae</taxon>
        <taxon>asterids</taxon>
        <taxon>campanulids</taxon>
        <taxon>Apiales</taxon>
        <taxon>Apiaceae</taxon>
        <taxon>Apioideae</taxon>
        <taxon>apioid superclade</taxon>
        <taxon>Tordylieae</taxon>
        <taxon>Tordyliinae</taxon>
        <taxon>Heracleum</taxon>
    </lineage>
</organism>
<dbReference type="InterPro" id="IPR051848">
    <property type="entry name" value="PGIP"/>
</dbReference>
<evidence type="ECO:0000259" key="6">
    <source>
        <dbReference type="Pfam" id="PF08263"/>
    </source>
</evidence>
<accession>A0AAD8MRC9</accession>
<dbReference type="Gene3D" id="3.80.10.10">
    <property type="entry name" value="Ribonuclease Inhibitor"/>
    <property type="match status" value="1"/>
</dbReference>
<dbReference type="PANTHER" id="PTHR48059">
    <property type="entry name" value="POLYGALACTURONASE INHIBITOR 1"/>
    <property type="match status" value="1"/>
</dbReference>
<dbReference type="Pfam" id="PF08263">
    <property type="entry name" value="LRRNT_2"/>
    <property type="match status" value="1"/>
</dbReference>
<proteinExistence type="inferred from homology"/>
<reference evidence="7" key="2">
    <citation type="submission" date="2023-05" db="EMBL/GenBank/DDBJ databases">
        <authorList>
            <person name="Schelkunov M.I."/>
        </authorList>
    </citation>
    <scope>NUCLEOTIDE SEQUENCE</scope>
    <source>
        <strain evidence="7">Hsosn_3</strain>
        <tissue evidence="7">Leaf</tissue>
    </source>
</reference>
<dbReference type="PROSITE" id="PS51450">
    <property type="entry name" value="LRR"/>
    <property type="match status" value="1"/>
</dbReference>
<dbReference type="InterPro" id="IPR001611">
    <property type="entry name" value="Leu-rich_rpt"/>
</dbReference>
<dbReference type="EMBL" id="JAUIZM010000004">
    <property type="protein sequence ID" value="KAK1386670.1"/>
    <property type="molecule type" value="Genomic_DNA"/>
</dbReference>
<evidence type="ECO:0000313" key="7">
    <source>
        <dbReference type="EMBL" id="KAK1386670.1"/>
    </source>
</evidence>
<keyword evidence="8" id="KW-1185">Reference proteome</keyword>
<keyword evidence="2" id="KW-0433">Leucine-rich repeat</keyword>